<accession>A0AA86R6A1</accession>
<dbReference type="EMBL" id="CATOUU010001090">
    <property type="protein sequence ID" value="CAI9971355.1"/>
    <property type="molecule type" value="Genomic_DNA"/>
</dbReference>
<name>A0AA86R6A1_9EUKA</name>
<comment type="caution">
    <text evidence="1">The sequence shown here is derived from an EMBL/GenBank/DDBJ whole genome shotgun (WGS) entry which is preliminary data.</text>
</comment>
<dbReference type="EMBL" id="CAXDID020000034">
    <property type="protein sequence ID" value="CAL5996091.1"/>
    <property type="molecule type" value="Genomic_DNA"/>
</dbReference>
<evidence type="ECO:0000313" key="3">
    <source>
        <dbReference type="Proteomes" id="UP001642409"/>
    </source>
</evidence>
<dbReference type="Gene3D" id="2.160.20.110">
    <property type="match status" value="1"/>
</dbReference>
<proteinExistence type="predicted"/>
<evidence type="ECO:0000313" key="2">
    <source>
        <dbReference type="EMBL" id="CAL5996091.1"/>
    </source>
</evidence>
<keyword evidence="3" id="KW-1185">Reference proteome</keyword>
<reference evidence="1" key="1">
    <citation type="submission" date="2023-06" db="EMBL/GenBank/DDBJ databases">
        <authorList>
            <person name="Kurt Z."/>
        </authorList>
    </citation>
    <scope>NUCLEOTIDE SEQUENCE</scope>
</reference>
<protein>
    <submittedName>
        <fullName evidence="2">Hypothetical_protein</fullName>
    </submittedName>
</protein>
<gene>
    <name evidence="2" type="ORF">HINF_LOCUS14543</name>
    <name evidence="1" type="ORF">HINF_LOCUS59000</name>
</gene>
<sequence>MATTLQTALNNQTVSTSLTHATRPPIIALQIYTRISLQMMTQIQDTLIACSQPLYISTFDVATITNSLSGSDFASGYAFPTSNVITNAFVDVEDNTYSATVTQLFQSQSTFTNIKIQIGTQVIGSGAIISAGTAITINQVNIISKLGSNITVNSTYKLNILMAKASNAIISNLLLNLTFAPSQGSIALIGTLNITNYQVLGFYVSLANIALGANSVNASAIYLDNVSFAPYVFNAGNSSSYFFSAVNSSSVLLDDISIVLGTVENPMLSNFLATTSTSYYQFGGLVSNLNTTTLNITDVQYNVKQTYMIFYVSNSGLLIGRATQNANNVIIQRICVSHVAKSYTTFAVFGVIGLFEGTLQFQQSNIMISIQSSDISSYVGAIGSVTTACVYTNIQNVKTSVSINENTGTYVSALIAAHTSLNCTIQNSTVQNSYLSSSQYTGGFIGYCQSSVVIQFSTVVNGVIRSQSCSGGIIGYAFSNIQISNTTVQNITVGYGSQVSSFIGGLQVGSFLAISNDQAINVTVSGSTHAGGFIGYLSMVDLSQTALFQPPVPVQAPTQVLSVKTTMEPP</sequence>
<dbReference type="Proteomes" id="UP001642409">
    <property type="component" value="Unassembled WGS sequence"/>
</dbReference>
<dbReference type="AlphaFoldDB" id="A0AA86R6A1"/>
<reference evidence="2 3" key="2">
    <citation type="submission" date="2024-07" db="EMBL/GenBank/DDBJ databases">
        <authorList>
            <person name="Akdeniz Z."/>
        </authorList>
    </citation>
    <scope>NUCLEOTIDE SEQUENCE [LARGE SCALE GENOMIC DNA]</scope>
</reference>
<organism evidence="1">
    <name type="scientific">Hexamita inflata</name>
    <dbReference type="NCBI Taxonomy" id="28002"/>
    <lineage>
        <taxon>Eukaryota</taxon>
        <taxon>Metamonada</taxon>
        <taxon>Diplomonadida</taxon>
        <taxon>Hexamitidae</taxon>
        <taxon>Hexamitinae</taxon>
        <taxon>Hexamita</taxon>
    </lineage>
</organism>
<evidence type="ECO:0000313" key="1">
    <source>
        <dbReference type="EMBL" id="CAI9971355.1"/>
    </source>
</evidence>